<reference evidence="1 2" key="1">
    <citation type="journal article" date="2012" name="J. Bacteriol.">
        <title>Genome Sequence of n-Alkane-Degrading Hydrocarboniphaga effusa Strain AP103T (ATCC BAA-332T).</title>
        <authorList>
            <person name="Chang H.K."/>
            <person name="Zylstra G.J."/>
            <person name="Chae J.C."/>
        </authorList>
    </citation>
    <scope>NUCLEOTIDE SEQUENCE [LARGE SCALE GENOMIC DNA]</scope>
    <source>
        <strain evidence="1 2">AP103</strain>
    </source>
</reference>
<dbReference type="Proteomes" id="UP000003704">
    <property type="component" value="Unassembled WGS sequence"/>
</dbReference>
<evidence type="ECO:0000313" key="1">
    <source>
        <dbReference type="EMBL" id="EIT67980.1"/>
    </source>
</evidence>
<name>I8T267_9GAMM</name>
<organism evidence="1 2">
    <name type="scientific">Hydrocarboniphaga effusa AP103</name>
    <dbReference type="NCBI Taxonomy" id="1172194"/>
    <lineage>
        <taxon>Bacteria</taxon>
        <taxon>Pseudomonadati</taxon>
        <taxon>Pseudomonadota</taxon>
        <taxon>Gammaproteobacteria</taxon>
        <taxon>Nevskiales</taxon>
        <taxon>Nevskiaceae</taxon>
        <taxon>Hydrocarboniphaga</taxon>
    </lineage>
</organism>
<proteinExistence type="predicted"/>
<evidence type="ECO:0000313" key="2">
    <source>
        <dbReference type="Proteomes" id="UP000003704"/>
    </source>
</evidence>
<comment type="caution">
    <text evidence="1">The sequence shown here is derived from an EMBL/GenBank/DDBJ whole genome shotgun (WGS) entry which is preliminary data.</text>
</comment>
<accession>I8T267</accession>
<dbReference type="RefSeq" id="WP_007187350.1">
    <property type="nucleotide sequence ID" value="NZ_AKGD01000004.1"/>
</dbReference>
<protein>
    <submittedName>
        <fullName evidence="1">Uncharacterized protein</fullName>
    </submittedName>
</protein>
<dbReference type="EMBL" id="AKGD01000004">
    <property type="protein sequence ID" value="EIT67980.1"/>
    <property type="molecule type" value="Genomic_DNA"/>
</dbReference>
<sequence length="86" mass="9187">MREAVSIEALERAIRGRIAAEHGAQSEFVITPIVVRPSIHSHNGSNWSLELPQGSTPDCLSAFAAAAEQVGARLVLATSRAPFDLH</sequence>
<gene>
    <name evidence="1" type="ORF">WQQ_44150</name>
</gene>
<dbReference type="AlphaFoldDB" id="I8T267"/>
<keyword evidence="2" id="KW-1185">Reference proteome</keyword>